<keyword evidence="2" id="KW-1185">Reference proteome</keyword>
<organism evidence="1 2">
    <name type="scientific">Trifolium pratense</name>
    <name type="common">Red clover</name>
    <dbReference type="NCBI Taxonomy" id="57577"/>
    <lineage>
        <taxon>Eukaryota</taxon>
        <taxon>Viridiplantae</taxon>
        <taxon>Streptophyta</taxon>
        <taxon>Embryophyta</taxon>
        <taxon>Tracheophyta</taxon>
        <taxon>Spermatophyta</taxon>
        <taxon>Magnoliopsida</taxon>
        <taxon>eudicotyledons</taxon>
        <taxon>Gunneridae</taxon>
        <taxon>Pentapetalae</taxon>
        <taxon>rosids</taxon>
        <taxon>fabids</taxon>
        <taxon>Fabales</taxon>
        <taxon>Fabaceae</taxon>
        <taxon>Papilionoideae</taxon>
        <taxon>50 kb inversion clade</taxon>
        <taxon>NPAAA clade</taxon>
        <taxon>Hologalegina</taxon>
        <taxon>IRL clade</taxon>
        <taxon>Trifolieae</taxon>
        <taxon>Trifolium</taxon>
    </lineage>
</organism>
<gene>
    <name evidence="1" type="ORF">MILVUS5_LOCUS37486</name>
</gene>
<dbReference type="Proteomes" id="UP001177021">
    <property type="component" value="Unassembled WGS sequence"/>
</dbReference>
<sequence>MSFRKGPSFRIIIVQDQKTYKIPKLYREKYWKGTPNPIILKLPNGYEQEMSWVERNGEILFQKNWKTFSKDLNLSHGCVLTFKYIGGSHFKVKVFGPKCLEINYSDIRSENEDVVEAKEIIEEVSDEIPMQAQRKRNGKRKFQGRNRGNMVKKVKKYPTNEDVNVENPFFEVVMTNFYVKGCFLWIQSQFSREQLNNFRGIATLRVGKDTPMEVKIRFDDNYKKAMMCAGWKLFSKKYNLQVDDVCKFVMTQRRPPSFIVIINRARKRSSPKNLQGISCDNDIAKRRYIRGASWGRPRVYYVEDSESGIMVKHFKFKIYVKDDYNYPSLPMEFMNIVGCDKNVNVELKMGRRSWFVKVNYFDSMKSSRFGKGWRSFIQECNLIGEICSFNLIDEINLVFNVSVVRKNH</sequence>
<proteinExistence type="predicted"/>
<protein>
    <submittedName>
        <fullName evidence="1">Uncharacterized protein</fullName>
    </submittedName>
</protein>
<dbReference type="EMBL" id="CASHSV030000716">
    <property type="protein sequence ID" value="CAJ2674185.1"/>
    <property type="molecule type" value="Genomic_DNA"/>
</dbReference>
<accession>A0ACB0LZ50</accession>
<comment type="caution">
    <text evidence="1">The sequence shown here is derived from an EMBL/GenBank/DDBJ whole genome shotgun (WGS) entry which is preliminary data.</text>
</comment>
<reference evidence="1" key="1">
    <citation type="submission" date="2023-10" db="EMBL/GenBank/DDBJ databases">
        <authorList>
            <person name="Rodriguez Cubillos JULIANA M."/>
            <person name="De Vega J."/>
        </authorList>
    </citation>
    <scope>NUCLEOTIDE SEQUENCE</scope>
</reference>
<evidence type="ECO:0000313" key="1">
    <source>
        <dbReference type="EMBL" id="CAJ2674185.1"/>
    </source>
</evidence>
<name>A0ACB0LZ50_TRIPR</name>
<evidence type="ECO:0000313" key="2">
    <source>
        <dbReference type="Proteomes" id="UP001177021"/>
    </source>
</evidence>